<dbReference type="Gene3D" id="3.40.30.10">
    <property type="entry name" value="Glutaredoxin"/>
    <property type="match status" value="1"/>
</dbReference>
<gene>
    <name evidence="1" type="ORF">SG34_008535</name>
</gene>
<evidence type="ECO:0000313" key="1">
    <source>
        <dbReference type="EMBL" id="WDE08181.1"/>
    </source>
</evidence>
<evidence type="ECO:0000313" key="2">
    <source>
        <dbReference type="Proteomes" id="UP000032352"/>
    </source>
</evidence>
<organism evidence="1 2">
    <name type="scientific">Thalassomonas viridans</name>
    <dbReference type="NCBI Taxonomy" id="137584"/>
    <lineage>
        <taxon>Bacteria</taxon>
        <taxon>Pseudomonadati</taxon>
        <taxon>Pseudomonadota</taxon>
        <taxon>Gammaproteobacteria</taxon>
        <taxon>Alteromonadales</taxon>
        <taxon>Colwelliaceae</taxon>
        <taxon>Thalassomonas</taxon>
    </lineage>
</organism>
<keyword evidence="2" id="KW-1185">Reference proteome</keyword>
<reference evidence="1 2" key="2">
    <citation type="journal article" date="2022" name="Mar. Drugs">
        <title>Bioassay-Guided Fractionation Leads to the Detection of Cholic Acid Generated by the Rare Thalassomonas sp.</title>
        <authorList>
            <person name="Pheiffer F."/>
            <person name="Schneider Y.K."/>
            <person name="Hansen E.H."/>
            <person name="Andersen J.H."/>
            <person name="Isaksson J."/>
            <person name="Busche T."/>
            <person name="R C."/>
            <person name="Kalinowski J."/>
            <person name="Zyl L.V."/>
            <person name="Trindade M."/>
        </authorList>
    </citation>
    <scope>NUCLEOTIDE SEQUENCE [LARGE SCALE GENOMIC DNA]</scope>
    <source>
        <strain evidence="1 2">XOM25</strain>
    </source>
</reference>
<dbReference type="Proteomes" id="UP000032352">
    <property type="component" value="Chromosome"/>
</dbReference>
<dbReference type="SUPFAM" id="SSF52833">
    <property type="entry name" value="Thioredoxin-like"/>
    <property type="match status" value="1"/>
</dbReference>
<name>A0AAE9Z7K1_9GAMM</name>
<reference evidence="1 2" key="1">
    <citation type="journal article" date="2015" name="Genome Announc.">
        <title>Draft Genome Sequences of Marine Isolates of Thalassomonas viridans and Thalassomonas actiniarum.</title>
        <authorList>
            <person name="Olonade I."/>
            <person name="van Zyl L.J."/>
            <person name="Trindade M."/>
        </authorList>
    </citation>
    <scope>NUCLEOTIDE SEQUENCE [LARGE SCALE GENOMIC DNA]</scope>
    <source>
        <strain evidence="1 2">XOM25</strain>
    </source>
</reference>
<dbReference type="GO" id="GO:0016853">
    <property type="term" value="F:isomerase activity"/>
    <property type="evidence" value="ECO:0007669"/>
    <property type="project" value="UniProtKB-KW"/>
</dbReference>
<accession>A0AAE9Z7K1</accession>
<proteinExistence type="predicted"/>
<sequence length="201" mass="22301">MATELFFIYDTHCPWSYATTSLVNEITQAFPKIKLHLFHLAHYEGDDTVSPQVLDAVSADSKLSFSRDYRQGLDQSKDSTVAANLMAWTQSKAAHAALPLLNSLQQAHFQQGNELQTQAELDAIIKQHKLSPPAKVFNRDKLIKEAELGLHDIEELQEIIGTNAFPALLLAKDDNLVLLNHNLYLGSPKAIVEAVELELAG</sequence>
<dbReference type="InterPro" id="IPR036249">
    <property type="entry name" value="Thioredoxin-like_sf"/>
</dbReference>
<keyword evidence="1" id="KW-0413">Isomerase</keyword>
<dbReference type="KEGG" id="tvd:SG34_008535"/>
<dbReference type="EMBL" id="CP059733">
    <property type="protein sequence ID" value="WDE08181.1"/>
    <property type="molecule type" value="Genomic_DNA"/>
</dbReference>
<protein>
    <submittedName>
        <fullName evidence="1">Protein-disulfide isomerase</fullName>
    </submittedName>
</protein>
<dbReference type="AlphaFoldDB" id="A0AAE9Z7K1"/>